<dbReference type="AlphaFoldDB" id="A0A6J4KEU3"/>
<evidence type="ECO:0000256" key="1">
    <source>
        <dbReference type="SAM" id="MobiDB-lite"/>
    </source>
</evidence>
<gene>
    <name evidence="2" type="ORF">AVDCRST_MAG68-604</name>
</gene>
<evidence type="ECO:0000313" key="2">
    <source>
        <dbReference type="EMBL" id="CAA9302885.1"/>
    </source>
</evidence>
<dbReference type="EMBL" id="CADCTW010000033">
    <property type="protein sequence ID" value="CAA9302885.1"/>
    <property type="molecule type" value="Genomic_DNA"/>
</dbReference>
<proteinExistence type="predicted"/>
<feature type="region of interest" description="Disordered" evidence="1">
    <location>
        <begin position="92"/>
        <end position="123"/>
    </location>
</feature>
<organism evidence="2">
    <name type="scientific">uncultured Gemmatimonadota bacterium</name>
    <dbReference type="NCBI Taxonomy" id="203437"/>
    <lineage>
        <taxon>Bacteria</taxon>
        <taxon>Pseudomonadati</taxon>
        <taxon>Gemmatimonadota</taxon>
        <taxon>environmental samples</taxon>
    </lineage>
</organism>
<reference evidence="2" key="1">
    <citation type="submission" date="2020-02" db="EMBL/GenBank/DDBJ databases">
        <authorList>
            <person name="Meier V. D."/>
        </authorList>
    </citation>
    <scope>NUCLEOTIDE SEQUENCE</scope>
    <source>
        <strain evidence="2">AVDCRST_MAG68</strain>
    </source>
</reference>
<sequence length="123" mass="13341">MTDEQRKRPGIGEGIRTGLGVLTAFKEAVEETLQEAVDRGDLKPERAKQALTDALSRAQGAVGGAVGDVRERLDWVSRKEFDELRAEVAELRHRLEGGPSTLLPPSGADERPGGEGPLEQRMP</sequence>
<name>A0A6J4KEU3_9BACT</name>
<protein>
    <submittedName>
        <fullName evidence="2">Uncharacterized protein</fullName>
    </submittedName>
</protein>
<accession>A0A6J4KEU3</accession>